<dbReference type="InterPro" id="IPR021791">
    <property type="entry name" value="Phage_TAC_11"/>
</dbReference>
<comment type="caution">
    <text evidence="1">The sequence shown here is derived from an EMBL/GenBank/DDBJ whole genome shotgun (WGS) entry which is preliminary data.</text>
</comment>
<evidence type="ECO:0000313" key="1">
    <source>
        <dbReference type="EMBL" id="MBZ6076411.1"/>
    </source>
</evidence>
<gene>
    <name evidence="1" type="ORF">K9B37_08925</name>
</gene>
<name>A0ABS7VMM3_9HYPH</name>
<dbReference type="Pfam" id="PF11836">
    <property type="entry name" value="Phage_TAC_11"/>
    <property type="match status" value="1"/>
</dbReference>
<accession>A0ABS7VMM3</accession>
<organism evidence="1 2">
    <name type="scientific">Microvirga puerhi</name>
    <dbReference type="NCBI Taxonomy" id="2876078"/>
    <lineage>
        <taxon>Bacteria</taxon>
        <taxon>Pseudomonadati</taxon>
        <taxon>Pseudomonadota</taxon>
        <taxon>Alphaproteobacteria</taxon>
        <taxon>Hyphomicrobiales</taxon>
        <taxon>Methylobacteriaceae</taxon>
        <taxon>Microvirga</taxon>
    </lineage>
</organism>
<sequence>MVNRRRGEVALELGGRRYTLCLTLGALAELEDAFGVQDLSALAERFGSGRLSSRDLLTILAVSLRGGGHDIDDTGVAHLPLHEGIAPVASAIADLLLVTFGGEAPSPNPLPPQGA</sequence>
<dbReference type="EMBL" id="JAIRBM010000005">
    <property type="protein sequence ID" value="MBZ6076411.1"/>
    <property type="molecule type" value="Genomic_DNA"/>
</dbReference>
<proteinExistence type="predicted"/>
<reference evidence="1 2" key="1">
    <citation type="submission" date="2021-09" db="EMBL/GenBank/DDBJ databases">
        <title>The complete genome sequence of a new microorganism.</title>
        <authorList>
            <person name="Zi Z."/>
        </authorList>
    </citation>
    <scope>NUCLEOTIDE SEQUENCE [LARGE SCALE GENOMIC DNA]</scope>
    <source>
        <strain evidence="1 2">WGZ8</strain>
    </source>
</reference>
<evidence type="ECO:0000313" key="2">
    <source>
        <dbReference type="Proteomes" id="UP000704176"/>
    </source>
</evidence>
<dbReference type="RefSeq" id="WP_224312732.1">
    <property type="nucleotide sequence ID" value="NZ_JAIRBM010000005.1"/>
</dbReference>
<keyword evidence="2" id="KW-1185">Reference proteome</keyword>
<protein>
    <submittedName>
        <fullName evidence="1">Gene transfer agent family protein</fullName>
    </submittedName>
</protein>
<dbReference type="Proteomes" id="UP000704176">
    <property type="component" value="Unassembled WGS sequence"/>
</dbReference>